<feature type="region of interest" description="Disordered" evidence="1">
    <location>
        <begin position="1"/>
        <end position="25"/>
    </location>
</feature>
<name>A0A485PUG7_LYNPA</name>
<dbReference type="EMBL" id="CAAGRJ010038382">
    <property type="protein sequence ID" value="VFV46052.1"/>
    <property type="molecule type" value="Genomic_DNA"/>
</dbReference>
<evidence type="ECO:0000313" key="3">
    <source>
        <dbReference type="Proteomes" id="UP000386466"/>
    </source>
</evidence>
<accession>A0A485PUG7</accession>
<protein>
    <submittedName>
        <fullName evidence="2">Uncharacterized protein</fullName>
    </submittedName>
</protein>
<gene>
    <name evidence="2" type="ORF">LYPA_23C019767</name>
</gene>
<reference evidence="2 3" key="1">
    <citation type="submission" date="2019-01" db="EMBL/GenBank/DDBJ databases">
        <authorList>
            <person name="Alioto T."/>
            <person name="Alioto T."/>
        </authorList>
    </citation>
    <scope>NUCLEOTIDE SEQUENCE [LARGE SCALE GENOMIC DNA]</scope>
</reference>
<sequence length="49" mass="5342">MPELANFSDEIANSDNNNNKATIGGQVTYSPRWIPAFSRAGKSSDRPTD</sequence>
<feature type="compositionally biased region" description="Polar residues" evidence="1">
    <location>
        <begin position="11"/>
        <end position="25"/>
    </location>
</feature>
<evidence type="ECO:0000313" key="2">
    <source>
        <dbReference type="EMBL" id="VFV46052.1"/>
    </source>
</evidence>
<keyword evidence="3" id="KW-1185">Reference proteome</keyword>
<organism evidence="2 3">
    <name type="scientific">Lynx pardinus</name>
    <name type="common">Iberian lynx</name>
    <name type="synonym">Felis pardina</name>
    <dbReference type="NCBI Taxonomy" id="191816"/>
    <lineage>
        <taxon>Eukaryota</taxon>
        <taxon>Metazoa</taxon>
        <taxon>Chordata</taxon>
        <taxon>Craniata</taxon>
        <taxon>Vertebrata</taxon>
        <taxon>Euteleostomi</taxon>
        <taxon>Mammalia</taxon>
        <taxon>Eutheria</taxon>
        <taxon>Laurasiatheria</taxon>
        <taxon>Carnivora</taxon>
        <taxon>Feliformia</taxon>
        <taxon>Felidae</taxon>
        <taxon>Felinae</taxon>
        <taxon>Lynx</taxon>
    </lineage>
</organism>
<dbReference type="AlphaFoldDB" id="A0A485PUG7"/>
<proteinExistence type="predicted"/>
<dbReference type="Proteomes" id="UP000386466">
    <property type="component" value="Unassembled WGS sequence"/>
</dbReference>
<evidence type="ECO:0000256" key="1">
    <source>
        <dbReference type="SAM" id="MobiDB-lite"/>
    </source>
</evidence>